<dbReference type="RefSeq" id="WP_058261934.1">
    <property type="nucleotide sequence ID" value="NZ_CP051181.1"/>
</dbReference>
<accession>A0A0P1F8E7</accession>
<feature type="compositionally biased region" description="Low complexity" evidence="1">
    <location>
        <begin position="241"/>
        <end position="252"/>
    </location>
</feature>
<dbReference type="OrthoDB" id="7161229at2"/>
<dbReference type="Proteomes" id="UP000051587">
    <property type="component" value="Unassembled WGS sequence"/>
</dbReference>
<evidence type="ECO:0000313" key="2">
    <source>
        <dbReference type="EMBL" id="CUH64260.1"/>
    </source>
</evidence>
<feature type="compositionally biased region" description="Low complexity" evidence="1">
    <location>
        <begin position="196"/>
        <end position="227"/>
    </location>
</feature>
<dbReference type="STRING" id="53501.SAMN04488043_11180"/>
<dbReference type="EMBL" id="CYSA01000015">
    <property type="protein sequence ID" value="CUH64260.1"/>
    <property type="molecule type" value="Genomic_DNA"/>
</dbReference>
<sequence>MNTGQYISGIAHFGLIGWALIGGVFQPAPEPFDVTEVSVISNAEFEAMMVPTTGPSLETDLAALTPPEPDAVEPAAPQAESPDPAPVSAEPEQTAPPPEPETAPDVAALLPPDPPTEIEDVAPVLLPPTDAPVSAAPDTSPAPKPRPVPRVAPEPVAAPDPEDRTDDIAQDQAVDDSTADTQQDQQDRTVEEEAATEIVTEAEQGASHAPSSSARPRARPVQRVAQPEAESTTGTQDAVRGALAEAMAAGEAESPKPATPSGPPLTSGEKDALRVAVQKCWNTGALSTDALKTVVIVSVKMKPDGSPETETIRMVSASGGTSGSANQAFQAVRRAIIRCGANGFELPSEKYDQWREIEMTFNPEKMRIK</sequence>
<gene>
    <name evidence="2" type="ORF">TG4357_01175</name>
</gene>
<protein>
    <recommendedName>
        <fullName evidence="4">Protein TolA</fullName>
    </recommendedName>
</protein>
<evidence type="ECO:0000313" key="3">
    <source>
        <dbReference type="Proteomes" id="UP000051587"/>
    </source>
</evidence>
<dbReference type="AlphaFoldDB" id="A0A0P1F8E7"/>
<proteinExistence type="predicted"/>
<dbReference type="Gene3D" id="3.30.1150.10">
    <property type="match status" value="1"/>
</dbReference>
<organism evidence="2 3">
    <name type="scientific">Thalassovita gelatinovora</name>
    <name type="common">Thalassobius gelatinovorus</name>
    <dbReference type="NCBI Taxonomy" id="53501"/>
    <lineage>
        <taxon>Bacteria</taxon>
        <taxon>Pseudomonadati</taxon>
        <taxon>Pseudomonadota</taxon>
        <taxon>Alphaproteobacteria</taxon>
        <taxon>Rhodobacterales</taxon>
        <taxon>Roseobacteraceae</taxon>
        <taxon>Thalassovita</taxon>
    </lineage>
</organism>
<name>A0A0P1F8E7_THAGE</name>
<keyword evidence="3" id="KW-1185">Reference proteome</keyword>
<reference evidence="2 3" key="1">
    <citation type="submission" date="2015-09" db="EMBL/GenBank/DDBJ databases">
        <authorList>
            <consortium name="Swine Surveillance"/>
        </authorList>
    </citation>
    <scope>NUCLEOTIDE SEQUENCE [LARGE SCALE GENOMIC DNA]</scope>
    <source>
        <strain evidence="2 3">CECT 4357</strain>
    </source>
</reference>
<feature type="compositionally biased region" description="Pro residues" evidence="1">
    <location>
        <begin position="140"/>
        <end position="158"/>
    </location>
</feature>
<evidence type="ECO:0000256" key="1">
    <source>
        <dbReference type="SAM" id="MobiDB-lite"/>
    </source>
</evidence>
<feature type="region of interest" description="Disordered" evidence="1">
    <location>
        <begin position="56"/>
        <end position="269"/>
    </location>
</feature>
<feature type="compositionally biased region" description="Acidic residues" evidence="1">
    <location>
        <begin position="163"/>
        <end position="178"/>
    </location>
</feature>
<evidence type="ECO:0008006" key="4">
    <source>
        <dbReference type="Google" id="ProtNLM"/>
    </source>
</evidence>